<evidence type="ECO:0000313" key="1">
    <source>
        <dbReference type="EMBL" id="NKY35936.1"/>
    </source>
</evidence>
<dbReference type="EMBL" id="JAAXOO010000006">
    <property type="protein sequence ID" value="NKY35936.1"/>
    <property type="molecule type" value="Genomic_DNA"/>
</dbReference>
<dbReference type="AlphaFoldDB" id="A0A846XMP3"/>
<reference evidence="1 2" key="1">
    <citation type="submission" date="2020-04" db="EMBL/GenBank/DDBJ databases">
        <title>MicrobeNet Type strains.</title>
        <authorList>
            <person name="Nicholson A.C."/>
        </authorList>
    </citation>
    <scope>NUCLEOTIDE SEQUENCE [LARGE SCALE GENOMIC DNA]</scope>
    <source>
        <strain evidence="1 2">DSM 45078</strain>
    </source>
</reference>
<organism evidence="1 2">
    <name type="scientific">Nocardia speluncae</name>
    <dbReference type="NCBI Taxonomy" id="419477"/>
    <lineage>
        <taxon>Bacteria</taxon>
        <taxon>Bacillati</taxon>
        <taxon>Actinomycetota</taxon>
        <taxon>Actinomycetes</taxon>
        <taxon>Mycobacteriales</taxon>
        <taxon>Nocardiaceae</taxon>
        <taxon>Nocardia</taxon>
    </lineage>
</organism>
<gene>
    <name evidence="1" type="ORF">HGA13_23090</name>
</gene>
<dbReference type="RefSeq" id="WP_157112918.1">
    <property type="nucleotide sequence ID" value="NZ_JAAXOO010000006.1"/>
</dbReference>
<evidence type="ECO:0000313" key="2">
    <source>
        <dbReference type="Proteomes" id="UP000565715"/>
    </source>
</evidence>
<proteinExistence type="predicted"/>
<protein>
    <submittedName>
        <fullName evidence="1">Uncharacterized protein</fullName>
    </submittedName>
</protein>
<accession>A0A846XMP3</accession>
<dbReference type="Proteomes" id="UP000565715">
    <property type="component" value="Unassembled WGS sequence"/>
</dbReference>
<sequence>MTGAVTNWSARSFHLAPNRVSVCRVGRSFPSTDQVLEEIMSLARVRCVRTENGSLAIGFVRLQVSVDRAPCHVREIERHARGSGYRYLSTMHPPTNEPNPLAYIRARATELDAEVIVVFDLAHVDNQPHLFCDLGYRLETVCPQQVWESSVPSAVAEVPVI</sequence>
<name>A0A846XMP3_9NOCA</name>
<comment type="caution">
    <text evidence="1">The sequence shown here is derived from an EMBL/GenBank/DDBJ whole genome shotgun (WGS) entry which is preliminary data.</text>
</comment>
<keyword evidence="2" id="KW-1185">Reference proteome</keyword>